<keyword evidence="5" id="KW-0175">Coiled coil</keyword>
<evidence type="ECO:0000313" key="10">
    <source>
        <dbReference type="Proteomes" id="UP001519287"/>
    </source>
</evidence>
<evidence type="ECO:0000256" key="3">
    <source>
        <dbReference type="ARBA" id="ARBA00022448"/>
    </source>
</evidence>
<gene>
    <name evidence="9" type="ORF">J2Z66_008659</name>
</gene>
<evidence type="ECO:0000256" key="7">
    <source>
        <dbReference type="SAM" id="SignalP"/>
    </source>
</evidence>
<dbReference type="Pfam" id="PF01497">
    <property type="entry name" value="Peripla_BP_2"/>
    <property type="match status" value="1"/>
</dbReference>
<dbReference type="Gene3D" id="3.40.50.1980">
    <property type="entry name" value="Nitrogenase molybdenum iron protein domain"/>
    <property type="match status" value="2"/>
</dbReference>
<evidence type="ECO:0000256" key="1">
    <source>
        <dbReference type="ARBA" id="ARBA00004196"/>
    </source>
</evidence>
<feature type="domain" description="Fe/B12 periplasmic-binding" evidence="8">
    <location>
        <begin position="86"/>
        <end position="349"/>
    </location>
</feature>
<comment type="subcellular location">
    <subcellularLocation>
        <location evidence="1">Cell envelope</location>
    </subcellularLocation>
</comment>
<feature type="compositionally biased region" description="Polar residues" evidence="6">
    <location>
        <begin position="40"/>
        <end position="65"/>
    </location>
</feature>
<dbReference type="Proteomes" id="UP001519287">
    <property type="component" value="Unassembled WGS sequence"/>
</dbReference>
<dbReference type="InterPro" id="IPR002491">
    <property type="entry name" value="ABC_transptr_periplasmic_BD"/>
</dbReference>
<comment type="similarity">
    <text evidence="2">Belongs to the bacterial solute-binding protein 8 family.</text>
</comment>
<accession>A0ABS4JAV2</accession>
<evidence type="ECO:0000256" key="4">
    <source>
        <dbReference type="ARBA" id="ARBA00022729"/>
    </source>
</evidence>
<dbReference type="EMBL" id="JAGGLB010000063">
    <property type="protein sequence ID" value="MBP1996981.1"/>
    <property type="molecule type" value="Genomic_DNA"/>
</dbReference>
<feature type="coiled-coil region" evidence="5">
    <location>
        <begin position="195"/>
        <end position="229"/>
    </location>
</feature>
<feature type="signal peptide" evidence="7">
    <location>
        <begin position="1"/>
        <end position="20"/>
    </location>
</feature>
<dbReference type="PANTHER" id="PTHR30532:SF29">
    <property type="entry name" value="FE(3+) DICITRATE-BINDING PERIPLASMIC PROTEIN"/>
    <property type="match status" value="1"/>
</dbReference>
<evidence type="ECO:0000313" key="9">
    <source>
        <dbReference type="EMBL" id="MBP1996981.1"/>
    </source>
</evidence>
<sequence>MRKNKIAAFICLAISLLILAACGSSGGADQANNKSKETANSEQASQPGATVQPADQSAGQQTDQSGKTRKITHLRGEVEVPVKIERAVVLSAAYIDHLLTIGEKPYGVNVEVRYGGDYLPYLANELEGVQLVGSADSPNLEAIVQLNPDVILIESRTADETYAQLEKIAPTIVLGTEWLEYENDTTYWTKDLLLVAELYDKVDLAKEKIAELEAKTAEAKKKIQGLDNKRLAYLRVREKNLQIYAEKGHPTNTLLYNDLGFSPTALTPAEQRGELSLEVVPNLNADYIVLEVDPNGRDNLKSINESVLWKKVPAVEKEQVYETDSFWLFKGWGVIGRGQIIDEVLKMIE</sequence>
<dbReference type="RefSeq" id="WP_209979897.1">
    <property type="nucleotide sequence ID" value="NZ_JAGGLB010000063.1"/>
</dbReference>
<name>A0ABS4JAV2_9BACL</name>
<dbReference type="SUPFAM" id="SSF53807">
    <property type="entry name" value="Helical backbone' metal receptor"/>
    <property type="match status" value="1"/>
</dbReference>
<evidence type="ECO:0000259" key="8">
    <source>
        <dbReference type="PROSITE" id="PS50983"/>
    </source>
</evidence>
<protein>
    <submittedName>
        <fullName evidence="9">Iron complex transport system substrate-binding protein</fullName>
    </submittedName>
</protein>
<dbReference type="InterPro" id="IPR051313">
    <property type="entry name" value="Bact_iron-sidero_bind"/>
</dbReference>
<feature type="region of interest" description="Disordered" evidence="6">
    <location>
        <begin position="29"/>
        <end position="72"/>
    </location>
</feature>
<feature type="chain" id="PRO_5046543750" evidence="7">
    <location>
        <begin position="21"/>
        <end position="349"/>
    </location>
</feature>
<evidence type="ECO:0000256" key="2">
    <source>
        <dbReference type="ARBA" id="ARBA00008814"/>
    </source>
</evidence>
<dbReference type="PANTHER" id="PTHR30532">
    <property type="entry name" value="IRON III DICITRATE-BINDING PERIPLASMIC PROTEIN"/>
    <property type="match status" value="1"/>
</dbReference>
<dbReference type="PROSITE" id="PS50983">
    <property type="entry name" value="FE_B12_PBP"/>
    <property type="match status" value="1"/>
</dbReference>
<keyword evidence="4 7" id="KW-0732">Signal</keyword>
<evidence type="ECO:0000256" key="5">
    <source>
        <dbReference type="SAM" id="Coils"/>
    </source>
</evidence>
<proteinExistence type="inferred from homology"/>
<keyword evidence="10" id="KW-1185">Reference proteome</keyword>
<evidence type="ECO:0000256" key="6">
    <source>
        <dbReference type="SAM" id="MobiDB-lite"/>
    </source>
</evidence>
<reference evidence="9 10" key="1">
    <citation type="submission" date="2021-03" db="EMBL/GenBank/DDBJ databases">
        <title>Genomic Encyclopedia of Type Strains, Phase IV (KMG-IV): sequencing the most valuable type-strain genomes for metagenomic binning, comparative biology and taxonomic classification.</title>
        <authorList>
            <person name="Goeker M."/>
        </authorList>
    </citation>
    <scope>NUCLEOTIDE SEQUENCE [LARGE SCALE GENOMIC DNA]</scope>
    <source>
        <strain evidence="9 10">DSM 26048</strain>
    </source>
</reference>
<dbReference type="PROSITE" id="PS51257">
    <property type="entry name" value="PROKAR_LIPOPROTEIN"/>
    <property type="match status" value="1"/>
</dbReference>
<comment type="caution">
    <text evidence="9">The sequence shown here is derived from an EMBL/GenBank/DDBJ whole genome shotgun (WGS) entry which is preliminary data.</text>
</comment>
<keyword evidence="3" id="KW-0813">Transport</keyword>
<organism evidence="9 10">
    <name type="scientific">Paenibacillus eucommiae</name>
    <dbReference type="NCBI Taxonomy" id="1355755"/>
    <lineage>
        <taxon>Bacteria</taxon>
        <taxon>Bacillati</taxon>
        <taxon>Bacillota</taxon>
        <taxon>Bacilli</taxon>
        <taxon>Bacillales</taxon>
        <taxon>Paenibacillaceae</taxon>
        <taxon>Paenibacillus</taxon>
    </lineage>
</organism>